<dbReference type="Pfam" id="PF24827">
    <property type="entry name" value="AstE_AspA_cat"/>
    <property type="match status" value="1"/>
</dbReference>
<evidence type="ECO:0000256" key="2">
    <source>
        <dbReference type="ARBA" id="ARBA00022723"/>
    </source>
</evidence>
<evidence type="ECO:0000313" key="7">
    <source>
        <dbReference type="Proteomes" id="UP000069935"/>
    </source>
</evidence>
<evidence type="ECO:0000256" key="3">
    <source>
        <dbReference type="ARBA" id="ARBA00022801"/>
    </source>
</evidence>
<dbReference type="InterPro" id="IPR053138">
    <property type="entry name" value="N-alpha-Ac-DABA_deacetylase"/>
</dbReference>
<evidence type="ECO:0000313" key="6">
    <source>
        <dbReference type="EMBL" id="ALG72814.1"/>
    </source>
</evidence>
<dbReference type="InterPro" id="IPR055438">
    <property type="entry name" value="AstE_AspA_cat"/>
</dbReference>
<evidence type="ECO:0000259" key="5">
    <source>
        <dbReference type="Pfam" id="PF24827"/>
    </source>
</evidence>
<keyword evidence="7" id="KW-1185">Reference proteome</keyword>
<dbReference type="SUPFAM" id="SSF53187">
    <property type="entry name" value="Zn-dependent exopeptidases"/>
    <property type="match status" value="1"/>
</dbReference>
<dbReference type="GO" id="GO:0046872">
    <property type="term" value="F:metal ion binding"/>
    <property type="evidence" value="ECO:0007669"/>
    <property type="project" value="UniProtKB-KW"/>
</dbReference>
<reference evidence="6 7" key="2">
    <citation type="journal article" date="2016" name="Genome Announc.">
        <title>Complete Genome Sequence of a Strain of Azospirillum thiophilum Isolated from a Sulfide Spring.</title>
        <authorList>
            <person name="Fomenkov A."/>
            <person name="Vincze T."/>
            <person name="Grabovich M."/>
            <person name="Anton B.P."/>
            <person name="Dubinina G."/>
            <person name="Orlova M."/>
            <person name="Belousova E."/>
            <person name="Roberts R.J."/>
        </authorList>
    </citation>
    <scope>NUCLEOTIDE SEQUENCE [LARGE SCALE GENOMIC DNA]</scope>
    <source>
        <strain evidence="6 7">BV-S</strain>
    </source>
</reference>
<dbReference type="GO" id="GO:0016788">
    <property type="term" value="F:hydrolase activity, acting on ester bonds"/>
    <property type="evidence" value="ECO:0007669"/>
    <property type="project" value="InterPro"/>
</dbReference>
<dbReference type="InterPro" id="IPR043795">
    <property type="entry name" value="N-alpha-Ac-DABA-like"/>
</dbReference>
<evidence type="ECO:0000256" key="4">
    <source>
        <dbReference type="ARBA" id="ARBA00022833"/>
    </source>
</evidence>
<dbReference type="Gene3D" id="3.40.630.10">
    <property type="entry name" value="Zn peptidases"/>
    <property type="match status" value="1"/>
</dbReference>
<dbReference type="NCBIfam" id="TIGR02994">
    <property type="entry name" value="ectoine_eutE"/>
    <property type="match status" value="1"/>
</dbReference>
<evidence type="ECO:0000256" key="1">
    <source>
        <dbReference type="ARBA" id="ARBA00001947"/>
    </source>
</evidence>
<dbReference type="EMBL" id="CP012402">
    <property type="protein sequence ID" value="ALG72814.1"/>
    <property type="molecule type" value="Genomic_DNA"/>
</dbReference>
<dbReference type="PIRSF" id="PIRSF039012">
    <property type="entry name" value="ASP"/>
    <property type="match status" value="1"/>
</dbReference>
<reference evidence="7" key="1">
    <citation type="submission" date="2015-08" db="EMBL/GenBank/DDBJ databases">
        <title>Complete Genome Sequence of Azospirillum thiophilum BV-S.</title>
        <authorList>
            <person name="Fomenkov A."/>
            <person name="Vincze T."/>
            <person name="Grabovich M."/>
            <person name="Dubinina G."/>
            <person name="Orlova M."/>
            <person name="Belousova E."/>
            <person name="Roberts R.J."/>
        </authorList>
    </citation>
    <scope>NUCLEOTIDE SEQUENCE [LARGE SCALE GENOMIC DNA]</scope>
    <source>
        <strain evidence="7">BV-S</strain>
    </source>
</reference>
<comment type="cofactor">
    <cofactor evidence="1">
        <name>Zn(2+)</name>
        <dbReference type="ChEBI" id="CHEBI:29105"/>
    </cofactor>
</comment>
<keyword evidence="3" id="KW-0378">Hydrolase</keyword>
<dbReference type="AlphaFoldDB" id="A0AAC8W0A7"/>
<dbReference type="InterPro" id="IPR014336">
    <property type="entry name" value="DoeB"/>
</dbReference>
<sequence length="338" mass="35819">MTATATLAPSPVMPTVDFERDGVQHGFLRLPYSRDDSAWGSVMTPITVVRNGSGPTALLTGANHGDEYEGAVALFDLARSLTADRVAGRVIIVPAMNYPAFQAGTRTSPIDRGNLNRSFPGRPDGTVTQKIADYFNRVLLPMADLVMDIHSGGKTLDFVPFAAAHILPDKDQEARCFAAVAAFAAPYSMRMLEIDAVGMYDTAAEEQGKIFVTTELGGGGTGRAETIAIAKRGVRNVLRHAGILADGQAVEKAPGRWLDMPSADCFRFAEDSGLIEACVDLGQPVRAGDLLARIHPIGRTGLAPAEYRAALDGILAARHFPGLVKAGDCIAVVGTVED</sequence>
<keyword evidence="2" id="KW-0479">Metal-binding</keyword>
<organism evidence="6 7">
    <name type="scientific">Azospirillum thiophilum</name>
    <dbReference type="NCBI Taxonomy" id="528244"/>
    <lineage>
        <taxon>Bacteria</taxon>
        <taxon>Pseudomonadati</taxon>
        <taxon>Pseudomonadota</taxon>
        <taxon>Alphaproteobacteria</taxon>
        <taxon>Rhodospirillales</taxon>
        <taxon>Azospirillaceae</taxon>
        <taxon>Azospirillum</taxon>
    </lineage>
</organism>
<proteinExistence type="predicted"/>
<dbReference type="GO" id="GO:0016811">
    <property type="term" value="F:hydrolase activity, acting on carbon-nitrogen (but not peptide) bonds, in linear amides"/>
    <property type="evidence" value="ECO:0007669"/>
    <property type="project" value="InterPro"/>
</dbReference>
<accession>A0AAC8W0A7</accession>
<dbReference type="CDD" id="cd06252">
    <property type="entry name" value="M14_ASTE_ASPA-like"/>
    <property type="match status" value="1"/>
</dbReference>
<feature type="domain" description="Succinylglutamate desuccinylase/Aspartoacylase catalytic" evidence="5">
    <location>
        <begin position="54"/>
        <end position="240"/>
    </location>
</feature>
<name>A0AAC8W0A7_9PROT</name>
<gene>
    <name evidence="6" type="ORF">AL072_17690</name>
</gene>
<dbReference type="PANTHER" id="PTHR37326">
    <property type="entry name" value="BLL3975 PROTEIN"/>
    <property type="match status" value="1"/>
</dbReference>
<keyword evidence="4" id="KW-0862">Zinc</keyword>
<dbReference type="PANTHER" id="PTHR37326:SF1">
    <property type="entry name" value="BLL3975 PROTEIN"/>
    <property type="match status" value="1"/>
</dbReference>
<protein>
    <submittedName>
        <fullName evidence="6">Deacylase</fullName>
    </submittedName>
</protein>
<dbReference type="KEGG" id="ati:AL072_17690"/>
<dbReference type="Proteomes" id="UP000069935">
    <property type="component" value="Chromosome 2"/>
</dbReference>